<feature type="compositionally biased region" description="Low complexity" evidence="6">
    <location>
        <begin position="272"/>
        <end position="293"/>
    </location>
</feature>
<evidence type="ECO:0000256" key="3">
    <source>
        <dbReference type="ARBA" id="ARBA00023157"/>
    </source>
</evidence>
<organism evidence="9 10">
    <name type="scientific">Branchiostoma lanceolatum</name>
    <name type="common">Common lancelet</name>
    <name type="synonym">Amphioxus lanceolatum</name>
    <dbReference type="NCBI Taxonomy" id="7740"/>
    <lineage>
        <taxon>Eukaryota</taxon>
        <taxon>Metazoa</taxon>
        <taxon>Chordata</taxon>
        <taxon>Cephalochordata</taxon>
        <taxon>Leptocardii</taxon>
        <taxon>Amphioxiformes</taxon>
        <taxon>Branchiostomatidae</taxon>
        <taxon>Branchiostoma</taxon>
    </lineage>
</organism>
<dbReference type="PANTHER" id="PTHR23345:SF15">
    <property type="entry name" value="VITELLOGENIN 1-RELATED"/>
    <property type="match status" value="1"/>
</dbReference>
<feature type="domain" description="Vitellogenin" evidence="8">
    <location>
        <begin position="31"/>
        <end position="764"/>
    </location>
</feature>
<proteinExistence type="predicted"/>
<feature type="compositionally biased region" description="Low complexity" evidence="6">
    <location>
        <begin position="1226"/>
        <end position="1238"/>
    </location>
</feature>
<feature type="region of interest" description="Disordered" evidence="6">
    <location>
        <begin position="1522"/>
        <end position="1562"/>
    </location>
</feature>
<gene>
    <name evidence="9" type="primary">CTD-3088G3.8</name>
    <name evidence="9" type="ORF">BLAG_LOCUS26346</name>
</gene>
<dbReference type="Proteomes" id="UP000838412">
    <property type="component" value="Unassembled WGS sequence"/>
</dbReference>
<keyword evidence="10" id="KW-1185">Reference proteome</keyword>
<evidence type="ECO:0000256" key="6">
    <source>
        <dbReference type="SAM" id="MobiDB-lite"/>
    </source>
</evidence>
<evidence type="ECO:0000313" key="10">
    <source>
        <dbReference type="Proteomes" id="UP000838412"/>
    </source>
</evidence>
<evidence type="ECO:0000256" key="1">
    <source>
        <dbReference type="ARBA" id="ARBA00022729"/>
    </source>
</evidence>
<feature type="compositionally biased region" description="Basic and acidic residues" evidence="6">
    <location>
        <begin position="1287"/>
        <end position="1300"/>
    </location>
</feature>
<keyword evidence="1 7" id="KW-0732">Signal</keyword>
<protein>
    <submittedName>
        <fullName evidence="9">CTD-3088G3.8 protein</fullName>
    </submittedName>
</protein>
<feature type="region of interest" description="Disordered" evidence="6">
    <location>
        <begin position="210"/>
        <end position="253"/>
    </location>
</feature>
<keyword evidence="2" id="KW-0758">Storage protein</keyword>
<evidence type="ECO:0000256" key="4">
    <source>
        <dbReference type="ARBA" id="ARBA00023180"/>
    </source>
</evidence>
<feature type="signal peptide" evidence="7">
    <location>
        <begin position="1"/>
        <end position="15"/>
    </location>
</feature>
<dbReference type="OrthoDB" id="10053028at2759"/>
<evidence type="ECO:0000256" key="2">
    <source>
        <dbReference type="ARBA" id="ARBA00022761"/>
    </source>
</evidence>
<accession>A0A8S4MPM5</accession>
<dbReference type="InterPro" id="IPR015817">
    <property type="entry name" value="Vitellinogen_open_b-sht_sub1"/>
</dbReference>
<feature type="compositionally biased region" description="Basic and acidic residues" evidence="6">
    <location>
        <begin position="800"/>
        <end position="817"/>
    </location>
</feature>
<dbReference type="SMART" id="SM01169">
    <property type="entry name" value="DUF1943"/>
    <property type="match status" value="1"/>
</dbReference>
<feature type="region of interest" description="Disordered" evidence="6">
    <location>
        <begin position="1279"/>
        <end position="1305"/>
    </location>
</feature>
<feature type="region of interest" description="Disordered" evidence="6">
    <location>
        <begin position="1051"/>
        <end position="1074"/>
    </location>
</feature>
<dbReference type="GO" id="GO:0045735">
    <property type="term" value="F:nutrient reservoir activity"/>
    <property type="evidence" value="ECO:0007669"/>
    <property type="project" value="UniProtKB-KW"/>
</dbReference>
<evidence type="ECO:0000256" key="7">
    <source>
        <dbReference type="SAM" id="SignalP"/>
    </source>
</evidence>
<dbReference type="Gene3D" id="1.25.10.20">
    <property type="entry name" value="Vitellinogen, superhelical"/>
    <property type="match status" value="1"/>
</dbReference>
<evidence type="ECO:0000256" key="5">
    <source>
        <dbReference type="PROSITE-ProRule" id="PRU00557"/>
    </source>
</evidence>
<feature type="region of interest" description="Disordered" evidence="6">
    <location>
        <begin position="799"/>
        <end position="820"/>
    </location>
</feature>
<dbReference type="SUPFAM" id="SSF56968">
    <property type="entry name" value="Lipovitellin-phosvitin complex, beta-sheet shell regions"/>
    <property type="match status" value="2"/>
</dbReference>
<evidence type="ECO:0000313" key="9">
    <source>
        <dbReference type="EMBL" id="CAH1277588.1"/>
    </source>
</evidence>
<dbReference type="EMBL" id="CAKMNS010000420">
    <property type="protein sequence ID" value="CAH1277588.1"/>
    <property type="molecule type" value="Genomic_DNA"/>
</dbReference>
<feature type="compositionally biased region" description="Low complexity" evidence="6">
    <location>
        <begin position="1164"/>
        <end position="1178"/>
    </location>
</feature>
<dbReference type="Gene3D" id="2.30.230.10">
    <property type="entry name" value="Lipovitellin, beta-sheet shell regions, chain A"/>
    <property type="match status" value="1"/>
</dbReference>
<keyword evidence="4" id="KW-0325">Glycoprotein</keyword>
<dbReference type="SUPFAM" id="SSF48431">
    <property type="entry name" value="Lipovitellin-phosvitin complex, superhelical domain"/>
    <property type="match status" value="1"/>
</dbReference>
<feature type="compositionally biased region" description="Low complexity" evidence="6">
    <location>
        <begin position="1524"/>
        <end position="1533"/>
    </location>
</feature>
<dbReference type="Pfam" id="PF01347">
    <property type="entry name" value="Vitellogenin_N"/>
    <property type="match status" value="1"/>
</dbReference>
<dbReference type="PROSITE" id="PS51211">
    <property type="entry name" value="VITELLOGENIN"/>
    <property type="match status" value="1"/>
</dbReference>
<evidence type="ECO:0000259" key="8">
    <source>
        <dbReference type="PROSITE" id="PS51211"/>
    </source>
</evidence>
<feature type="region of interest" description="Disordered" evidence="6">
    <location>
        <begin position="1156"/>
        <end position="1257"/>
    </location>
</feature>
<feature type="region of interest" description="Disordered" evidence="6">
    <location>
        <begin position="272"/>
        <end position="334"/>
    </location>
</feature>
<feature type="compositionally biased region" description="Low complexity" evidence="6">
    <location>
        <begin position="239"/>
        <end position="253"/>
    </location>
</feature>
<dbReference type="InterPro" id="IPR001747">
    <property type="entry name" value="Vitellogenin_N"/>
</dbReference>
<dbReference type="Pfam" id="PF09172">
    <property type="entry name" value="Vit_open_b-sht"/>
    <property type="match status" value="1"/>
</dbReference>
<comment type="caution">
    <text evidence="5">Lacks conserved residue(s) required for the propagation of feature annotation.</text>
</comment>
<feature type="disulfide bond" evidence="5">
    <location>
        <begin position="171"/>
        <end position="197"/>
    </location>
</feature>
<dbReference type="InterPro" id="IPR011030">
    <property type="entry name" value="Lipovitellin_superhlx_dom"/>
</dbReference>
<dbReference type="Gene3D" id="2.20.50.20">
    <property type="entry name" value="Lipovitellin. Chain A, domain 3"/>
    <property type="match status" value="1"/>
</dbReference>
<dbReference type="InterPro" id="IPR015819">
    <property type="entry name" value="Lipid_transp_b-sht_shell"/>
</dbReference>
<feature type="chain" id="PRO_5035800683" evidence="7">
    <location>
        <begin position="16"/>
        <end position="1562"/>
    </location>
</feature>
<reference evidence="9" key="1">
    <citation type="submission" date="2022-01" db="EMBL/GenBank/DDBJ databases">
        <authorList>
            <person name="Braso-Vives M."/>
        </authorList>
    </citation>
    <scope>NUCLEOTIDE SEQUENCE</scope>
</reference>
<dbReference type="InterPro" id="IPR015255">
    <property type="entry name" value="Vitellinogen_open_b-sht"/>
</dbReference>
<feature type="compositionally biased region" description="Low complexity" evidence="6">
    <location>
        <begin position="1544"/>
        <end position="1562"/>
    </location>
</feature>
<feature type="region of interest" description="Disordered" evidence="6">
    <location>
        <begin position="834"/>
        <end position="883"/>
    </location>
</feature>
<feature type="compositionally biased region" description="Low complexity" evidence="6">
    <location>
        <begin position="1053"/>
        <end position="1074"/>
    </location>
</feature>
<feature type="compositionally biased region" description="Polar residues" evidence="6">
    <location>
        <begin position="221"/>
        <end position="238"/>
    </location>
</feature>
<feature type="compositionally biased region" description="Basic and acidic residues" evidence="6">
    <location>
        <begin position="1239"/>
        <end position="1253"/>
    </location>
</feature>
<dbReference type="GO" id="GO:0005319">
    <property type="term" value="F:lipid transporter activity"/>
    <property type="evidence" value="ECO:0007669"/>
    <property type="project" value="InterPro"/>
</dbReference>
<comment type="caution">
    <text evidence="9">The sequence shown here is derived from an EMBL/GenBank/DDBJ whole genome shotgun (WGS) entry which is preliminary data.</text>
</comment>
<dbReference type="SMART" id="SM00638">
    <property type="entry name" value="LPD_N"/>
    <property type="match status" value="1"/>
</dbReference>
<name>A0A8S4MPM5_BRALA</name>
<feature type="compositionally biased region" description="Polar residues" evidence="6">
    <location>
        <begin position="1208"/>
        <end position="1225"/>
    </location>
</feature>
<feature type="region of interest" description="Disordered" evidence="6">
    <location>
        <begin position="372"/>
        <end position="392"/>
    </location>
</feature>
<dbReference type="InterPro" id="IPR050733">
    <property type="entry name" value="Vitellogenin/Apolipophorin"/>
</dbReference>
<dbReference type="InterPro" id="IPR015816">
    <property type="entry name" value="Vitellinogen_b-sht_N"/>
</dbReference>
<feature type="compositionally biased region" description="Polar residues" evidence="6">
    <location>
        <begin position="294"/>
        <end position="303"/>
    </location>
</feature>
<sequence>MRALLVLCFVAAAFAAPAEEQSQGNDLLTGFREFRHYEYRYESEALTGTQTPQNSSQSGVRIRADVVLSVQPGRQVRMDLMDVRLYESNSGESNQVEWQRSPNSNDFSRDLEQNPLWFRYQSGRVQDIRPQQDEQQWVLNIKRGILSQFNFNLIQRQGNYSVQETDVVGDCRVNYTVRADSEQDEMQIRRSRDFSQCSQRAVISNCTLFGNRSPNTEDLRNSTSQTNVTLSNLNINKRSGSQETRSSQQQQQENFIVSQIQTREQHVISLYNQQSQQTREQSQQTGQQNQQTGAVTTNIQQTLRLRKVSEGDSDVRPANLQQRPTTSLVFQPITDQQEIRRNITRRSQTAETRQEVQEQLQQWIQSEQAQQGFQQRQQENQRRQQEVRSQSRSQEQQQQLQQLQQQQQRFEQQQEQQEQQQTLALMNIVQTFRECNQNTLRKVYSEFVQQQQYRQPIQQALSHVSTQAGIQLMTEQIQTRECSEQQAQNFLRGIAMCQRPIRQNLDGVLFILRQRSQSQQVREQALLTLGSLVNSFITQNNVNENAAPTEVRQARHVLVSELQRGQQTGSEREVQVALKAIGNAGLPSTIPQLMQVARNTQRSNGTRQVAIYAMWRVDRQQITRQTQEQLSQLFNTPENGVEVRSAAFVLLMECSNSQQSVNRIVSRLQRESDPQVASFCDSYLRQVAQNGRTNPQTQQQSRIAQQTLEMIANQTESEFSQQFNSSRAIMYDTGYNTTAGSRRRSHFVDSHILFTDQSPIPRSVMVNIHKHNTGYDYNLFEFGVRQEGLETYFNAVRRQQQRERRQNRPTTSEERRQQQQNREWLMEEWSILENQESSQSRSQERSQGRSQSRSQERRQSQRPQYQQQTKDDRKCQEQQQQRRQQIVTPQLTYYVVINGHETTFSTQNTTGLAQMIRDLTRGQGLQIRQNTTQDDCRTSIPTSMGLPLRMSYEVATTVNANTRVRMNAVRRTIQATVNGRLSMLERAQVCVDAYTQQSGVVAQSQWRVGTNNATVSIQDWPLQMNITRDLYQQINMSSSVNVQTFQRRLVNKGQGSSQQQTQTRPLRTQQQQQQQQQGQQQQQQQQECTPVQSVSGIEQCVIFNGVLTQQQQQQQRQQRQQQQQQQQQQGRQQQQSQQYQQTQELQQNPNFLTSSQTQTSWIVRSQNQPRSQQQSQPRTIQISFQSQDQDEVRVQIESGFQGQEARRQTLTVPRQTSGTQSEATFQTTQGQQQQWQSRQQREESERREQEQQQREQQQTQQQIRQIRRQQQQYEDEQQESLQQLQQQERDINRTPEDRIRVRQQRQQRQQQVQQQRQQFQRQIQQIQRQQQQREQQRVQRQQQNTLSNTFLQVVRSLPRQQPQVQPSCVLVRQSLWSECESPRQCSQGEQTRRVSVACDPQVSRSQQQQQQKTLWSSQEEQSQQQCQSFVESRSCQNCKCEGVMSRIQQSHRNGACYSTQKYLQCQRPCKPVDLTYQKVSFNCPHLSAKTDRDQTHFTAGIEVPQDCVCPTHQCVDSRRTSDIFRSSEQTSESRSNENRRWNSRSRSSQESDESSFFNSNSQ</sequence>
<dbReference type="PANTHER" id="PTHR23345">
    <property type="entry name" value="VITELLOGENIN-RELATED"/>
    <property type="match status" value="1"/>
</dbReference>
<feature type="compositionally biased region" description="Polar residues" evidence="6">
    <location>
        <begin position="319"/>
        <end position="334"/>
    </location>
</feature>
<keyword evidence="3 5" id="KW-1015">Disulfide bond</keyword>